<dbReference type="Pfam" id="PF00144">
    <property type="entry name" value="Beta-lactamase"/>
    <property type="match status" value="1"/>
</dbReference>
<dbReference type="Proteomes" id="UP000469558">
    <property type="component" value="Unassembled WGS sequence"/>
</dbReference>
<accession>A0A8T9CA23</accession>
<dbReference type="Gene3D" id="3.40.710.10">
    <property type="entry name" value="DD-peptidase/beta-lactamase superfamily"/>
    <property type="match status" value="1"/>
</dbReference>
<dbReference type="PANTHER" id="PTHR43283">
    <property type="entry name" value="BETA-LACTAMASE-RELATED"/>
    <property type="match status" value="1"/>
</dbReference>
<dbReference type="EMBL" id="QGMK01000359">
    <property type="protein sequence ID" value="TVY82176.1"/>
    <property type="molecule type" value="Genomic_DNA"/>
</dbReference>
<name>A0A8T9CA23_9HELO</name>
<dbReference type="SUPFAM" id="SSF56601">
    <property type="entry name" value="beta-lactamase/transpeptidase-like"/>
    <property type="match status" value="1"/>
</dbReference>
<dbReference type="InterPro" id="IPR001466">
    <property type="entry name" value="Beta-lactam-related"/>
</dbReference>
<comment type="similarity">
    <text evidence="1">Belongs to the class-A beta-lactamase family.</text>
</comment>
<evidence type="ECO:0000313" key="5">
    <source>
        <dbReference type="Proteomes" id="UP000469558"/>
    </source>
</evidence>
<evidence type="ECO:0000259" key="3">
    <source>
        <dbReference type="Pfam" id="PF00144"/>
    </source>
</evidence>
<keyword evidence="4" id="KW-0808">Transferase</keyword>
<feature type="domain" description="Beta-lactamase-related" evidence="3">
    <location>
        <begin position="15"/>
        <end position="396"/>
    </location>
</feature>
<evidence type="ECO:0000256" key="2">
    <source>
        <dbReference type="ARBA" id="ARBA00022801"/>
    </source>
</evidence>
<dbReference type="AlphaFoldDB" id="A0A8T9CA23"/>
<evidence type="ECO:0000313" key="4">
    <source>
        <dbReference type="EMBL" id="TVY82176.1"/>
    </source>
</evidence>
<protein>
    <submittedName>
        <fullName evidence="4">Acyltransferase LovD</fullName>
    </submittedName>
</protein>
<dbReference type="PANTHER" id="PTHR43283:SF17">
    <property type="entry name" value="(LOVD), PUTATIVE (AFU_ORTHOLOGUE AFUA_5G00920)-RELATED"/>
    <property type="match status" value="1"/>
</dbReference>
<organism evidence="4 5">
    <name type="scientific">Lachnellula suecica</name>
    <dbReference type="NCBI Taxonomy" id="602035"/>
    <lineage>
        <taxon>Eukaryota</taxon>
        <taxon>Fungi</taxon>
        <taxon>Dikarya</taxon>
        <taxon>Ascomycota</taxon>
        <taxon>Pezizomycotina</taxon>
        <taxon>Leotiomycetes</taxon>
        <taxon>Helotiales</taxon>
        <taxon>Lachnaceae</taxon>
        <taxon>Lachnellula</taxon>
    </lineage>
</organism>
<dbReference type="OrthoDB" id="428260at2759"/>
<keyword evidence="5" id="KW-1185">Reference proteome</keyword>
<proteinExistence type="inferred from homology"/>
<keyword evidence="2" id="KW-0378">Hydrolase</keyword>
<comment type="caution">
    <text evidence="4">The sequence shown here is derived from an EMBL/GenBank/DDBJ whole genome shotgun (WGS) entry which is preliminary data.</text>
</comment>
<dbReference type="InterPro" id="IPR012338">
    <property type="entry name" value="Beta-lactam/transpept-like"/>
</dbReference>
<sequence length="417" mass="44344">MASLQKLFEETVADKNGLPTVTATAVDKNGKTIFHKTAGRQSSKDDTPIHPEAIYWLGSISKLITTVAVLQAIERGLFGLDDDITKILPELKDSAVITLSEPFNPMDPADQAKLAPGGKLPSLTEKKREGIVTVRHLLTHTSGMAYDIFDPAAIVWLASRGEKSKIPACDLAQLIPQPLSFEPGTSWSYGHGFEWAGEMVARANNTSLETYLKDNILAPLGLSSTTFRIWEHPELEARETEMYLRTPEGPAIGVSNLPEIPQLGGYPTPRPAPSDMGGLGLFGSVSDFIAILGDLVSEKPRLLSAKSADSIFASQLSPGSSSLKALGANAPIWGLMAGIAGDEAPKVGFGLGGVLTLEDTTSLPKGTLAWGALPNMTWFANRERGVAGIFATHVVPFGDKPAGELAAKFKDVAFGKA</sequence>
<dbReference type="InterPro" id="IPR050789">
    <property type="entry name" value="Diverse_Enzym_Activities"/>
</dbReference>
<reference evidence="4 5" key="1">
    <citation type="submission" date="2018-05" db="EMBL/GenBank/DDBJ databases">
        <title>Genome sequencing and assembly of the regulated plant pathogen Lachnellula willkommii and related sister species for the development of diagnostic species identification markers.</title>
        <authorList>
            <person name="Giroux E."/>
            <person name="Bilodeau G."/>
        </authorList>
    </citation>
    <scope>NUCLEOTIDE SEQUENCE [LARGE SCALE GENOMIC DNA]</scope>
    <source>
        <strain evidence="4 5">CBS 268.59</strain>
    </source>
</reference>
<dbReference type="GO" id="GO:0016787">
    <property type="term" value="F:hydrolase activity"/>
    <property type="evidence" value="ECO:0007669"/>
    <property type="project" value="UniProtKB-KW"/>
</dbReference>
<evidence type="ECO:0000256" key="1">
    <source>
        <dbReference type="ARBA" id="ARBA00009009"/>
    </source>
</evidence>
<dbReference type="GO" id="GO:0016746">
    <property type="term" value="F:acyltransferase activity"/>
    <property type="evidence" value="ECO:0007669"/>
    <property type="project" value="UniProtKB-KW"/>
</dbReference>
<keyword evidence="4" id="KW-0012">Acyltransferase</keyword>
<gene>
    <name evidence="4" type="primary">lovD_1</name>
    <name evidence="4" type="ORF">LSUE1_G002461</name>
</gene>